<evidence type="ECO:0000313" key="2">
    <source>
        <dbReference type="EMBL" id="GAJ13821.1"/>
    </source>
</evidence>
<reference evidence="2" key="1">
    <citation type="journal article" date="2014" name="Front. Microbiol.">
        <title>High frequency of phylogenetically diverse reductive dehalogenase-homologous genes in deep subseafloor sedimentary metagenomes.</title>
        <authorList>
            <person name="Kawai M."/>
            <person name="Futagami T."/>
            <person name="Toyoda A."/>
            <person name="Takaki Y."/>
            <person name="Nishi S."/>
            <person name="Hori S."/>
            <person name="Arai W."/>
            <person name="Tsubouchi T."/>
            <person name="Morono Y."/>
            <person name="Uchiyama I."/>
            <person name="Ito T."/>
            <person name="Fujiyama A."/>
            <person name="Inagaki F."/>
            <person name="Takami H."/>
        </authorList>
    </citation>
    <scope>NUCLEOTIDE SEQUENCE</scope>
    <source>
        <strain evidence="2">Expedition CK06-06</strain>
    </source>
</reference>
<accession>X1VGM6</accession>
<feature type="compositionally biased region" description="Pro residues" evidence="1">
    <location>
        <begin position="167"/>
        <end position="181"/>
    </location>
</feature>
<proteinExistence type="predicted"/>
<organism evidence="2">
    <name type="scientific">marine sediment metagenome</name>
    <dbReference type="NCBI Taxonomy" id="412755"/>
    <lineage>
        <taxon>unclassified sequences</taxon>
        <taxon>metagenomes</taxon>
        <taxon>ecological metagenomes</taxon>
    </lineage>
</organism>
<evidence type="ECO:0000256" key="1">
    <source>
        <dbReference type="SAM" id="MobiDB-lite"/>
    </source>
</evidence>
<dbReference type="AlphaFoldDB" id="X1VGM6"/>
<dbReference type="EMBL" id="BARW01032495">
    <property type="protein sequence ID" value="GAJ13821.1"/>
    <property type="molecule type" value="Genomic_DNA"/>
</dbReference>
<feature type="non-terminal residue" evidence="2">
    <location>
        <position position="1"/>
    </location>
</feature>
<feature type="region of interest" description="Disordered" evidence="1">
    <location>
        <begin position="142"/>
        <end position="188"/>
    </location>
</feature>
<comment type="caution">
    <text evidence="2">The sequence shown here is derived from an EMBL/GenBank/DDBJ whole genome shotgun (WGS) entry which is preliminary data.</text>
</comment>
<protein>
    <recommendedName>
        <fullName evidence="3">ZU5 domain-containing protein</fullName>
    </recommendedName>
</protein>
<gene>
    <name evidence="2" type="ORF">S12H4_51420</name>
</gene>
<name>X1VGM6_9ZZZZ</name>
<evidence type="ECO:0008006" key="3">
    <source>
        <dbReference type="Google" id="ProtNLM"/>
    </source>
</evidence>
<sequence length="209" mass="22697">SEDGMLTLTIPRGTIALDKDGKRLKGLEVAVNEIPPDPPEDAHIIGLVYDFGPAGATFNPAITFTWSYDPDALPEGVAEEDLVLAYYDEAIGEWVDLPCVVDTENNIITAYVEHFTTFAIIGAVAPPPEEVVPLPEEVVPPPEEVVPPEEVAPPEEVVPPEEEVPPEEVPPPVPEEVPPPSQTTNQLAPDWWDYKWGSSSRVTCFLPGS</sequence>